<accession>A0ABW7MLE3</accession>
<evidence type="ECO:0000259" key="1">
    <source>
        <dbReference type="Pfam" id="PF07978"/>
    </source>
</evidence>
<dbReference type="InterPro" id="IPR012577">
    <property type="entry name" value="NIPSNAP"/>
</dbReference>
<feature type="domain" description="NIPSNAP" evidence="1">
    <location>
        <begin position="24"/>
        <end position="105"/>
    </location>
</feature>
<name>A0ABW7MLE3_9FLAO</name>
<dbReference type="Proteomes" id="UP001610104">
    <property type="component" value="Unassembled WGS sequence"/>
</dbReference>
<proteinExistence type="predicted"/>
<evidence type="ECO:0000313" key="3">
    <source>
        <dbReference type="Proteomes" id="UP001610104"/>
    </source>
</evidence>
<protein>
    <submittedName>
        <fullName evidence="2">NIPSNAP family protein</fullName>
    </submittedName>
</protein>
<dbReference type="Pfam" id="PF07978">
    <property type="entry name" value="NIPSNAP"/>
    <property type="match status" value="2"/>
</dbReference>
<comment type="caution">
    <text evidence="2">The sequence shown here is derived from an EMBL/GenBank/DDBJ whole genome shotgun (WGS) entry which is preliminary data.</text>
</comment>
<sequence length="247" mass="29242">MAKKIFIGIALLFFTFSYSQKEFYELRTYELNFGKSANLLYDYIEKALIPALNKNEIYNIGVFEEIGDAMPKKLYLFIPYKSINDYYEAFEGLKEDQDYKKVSNSYMKTSPNDFPYLRYETSLFIAFEGLPKMIKPDEGTSVFELRTYEGYNEDALNRKIRMFNESEFKIFEDVGLHSVFFGEKIAGPQMPCLTYMLAFKDMEERNANWEKFGPHPEWQRIFGLPEYENTVSNIYRIFLKPMSFSKL</sequence>
<dbReference type="Gene3D" id="3.30.70.100">
    <property type="match status" value="2"/>
</dbReference>
<dbReference type="SUPFAM" id="SSF54909">
    <property type="entry name" value="Dimeric alpha+beta barrel"/>
    <property type="match status" value="2"/>
</dbReference>
<dbReference type="EMBL" id="JBAWKC010000001">
    <property type="protein sequence ID" value="MFH6767569.1"/>
    <property type="molecule type" value="Genomic_DNA"/>
</dbReference>
<dbReference type="RefSeq" id="WP_395436865.1">
    <property type="nucleotide sequence ID" value="NZ_JBAWKC010000001.1"/>
</dbReference>
<dbReference type="InterPro" id="IPR011008">
    <property type="entry name" value="Dimeric_a/b-barrel"/>
</dbReference>
<keyword evidence="3" id="KW-1185">Reference proteome</keyword>
<reference evidence="2 3" key="1">
    <citation type="submission" date="2024-02" db="EMBL/GenBank/DDBJ databases">
        <title>A Gaetbulibacter species isolated from tidal flats and genomic insights of their niches.</title>
        <authorList>
            <person name="Ye Y."/>
        </authorList>
    </citation>
    <scope>NUCLEOTIDE SEQUENCE [LARGE SCALE GENOMIC DNA]</scope>
    <source>
        <strain evidence="2 3">KEM-8</strain>
    </source>
</reference>
<organism evidence="2 3">
    <name type="scientific">Gaetbulibacter aquiaggeris</name>
    <dbReference type="NCBI Taxonomy" id="1735373"/>
    <lineage>
        <taxon>Bacteria</taxon>
        <taxon>Pseudomonadati</taxon>
        <taxon>Bacteroidota</taxon>
        <taxon>Flavobacteriia</taxon>
        <taxon>Flavobacteriales</taxon>
        <taxon>Flavobacteriaceae</taxon>
        <taxon>Gaetbulibacter</taxon>
    </lineage>
</organism>
<evidence type="ECO:0000313" key="2">
    <source>
        <dbReference type="EMBL" id="MFH6767569.1"/>
    </source>
</evidence>
<gene>
    <name evidence="2" type="ORF">V8G56_02385</name>
</gene>
<feature type="domain" description="NIPSNAP" evidence="1">
    <location>
        <begin position="143"/>
        <end position="246"/>
    </location>
</feature>